<keyword evidence="4" id="KW-1185">Reference proteome</keyword>
<dbReference type="SUPFAM" id="SSF52833">
    <property type="entry name" value="Thioredoxin-like"/>
    <property type="match status" value="1"/>
</dbReference>
<dbReference type="PANTHER" id="PTHR42852">
    <property type="entry name" value="THIOL:DISULFIDE INTERCHANGE PROTEIN DSBE"/>
    <property type="match status" value="1"/>
</dbReference>
<feature type="domain" description="Thioredoxin" evidence="2">
    <location>
        <begin position="31"/>
        <end position="189"/>
    </location>
</feature>
<reference evidence="4" key="1">
    <citation type="submission" date="2017-09" db="EMBL/GenBank/DDBJ databases">
        <title>Bacterial strain isolated from the female urinary microbiota.</title>
        <authorList>
            <person name="Thomas-White K."/>
            <person name="Kumar N."/>
            <person name="Forster S."/>
            <person name="Putonti C."/>
            <person name="Lawley T."/>
            <person name="Wolfe A.J."/>
        </authorList>
    </citation>
    <scope>NUCLEOTIDE SEQUENCE [LARGE SCALE GENOMIC DNA]</scope>
    <source>
        <strain evidence="4">UMB0959</strain>
    </source>
</reference>
<dbReference type="EMBL" id="CP136964">
    <property type="protein sequence ID" value="WOS95980.1"/>
    <property type="molecule type" value="Genomic_DNA"/>
</dbReference>
<dbReference type="RefSeq" id="WP_168165488.1">
    <property type="nucleotide sequence ID" value="NZ_CP136964.1"/>
</dbReference>
<dbReference type="PROSITE" id="PS51352">
    <property type="entry name" value="THIOREDOXIN_2"/>
    <property type="match status" value="1"/>
</dbReference>
<sequence length="190" mass="21615">MSKQLKVLVGIVLFALISFSIYQVITFSSELLKDEAANDIKQKPPTNNHAEGQLITEYSFNGVTTDESFDNIIKNNEVTVVNLFASWCNPCRNETPDLNEFYLKDLPDDVELVGLNVQDSSKARDAFIEEFDVQYPIYNMDNDKDFMVGLRLTIIPTTLFINSDGEIVKTYVGEISKKTLDSYIQYVKDE</sequence>
<dbReference type="Proteomes" id="UP000243626">
    <property type="component" value="Chromosome"/>
</dbReference>
<name>A0AAF0YJU9_9STAP</name>
<dbReference type="KEGG" id="nmy:CJ229_007795"/>
<evidence type="ECO:0000313" key="4">
    <source>
        <dbReference type="Proteomes" id="UP000243626"/>
    </source>
</evidence>
<dbReference type="Pfam" id="PF08534">
    <property type="entry name" value="Redoxin"/>
    <property type="match status" value="1"/>
</dbReference>
<protein>
    <submittedName>
        <fullName evidence="3">TlpA disulfide reductase family protein</fullName>
    </submittedName>
</protein>
<dbReference type="InterPro" id="IPR036249">
    <property type="entry name" value="Thioredoxin-like_sf"/>
</dbReference>
<accession>A0AAF0YJU9</accession>
<dbReference type="InterPro" id="IPR050553">
    <property type="entry name" value="Thioredoxin_ResA/DsbE_sf"/>
</dbReference>
<dbReference type="AlphaFoldDB" id="A0AAF0YJU9"/>
<dbReference type="CDD" id="cd02966">
    <property type="entry name" value="TlpA_like_family"/>
    <property type="match status" value="1"/>
</dbReference>
<gene>
    <name evidence="3" type="ORF">CJ229_007795</name>
</gene>
<evidence type="ECO:0000256" key="1">
    <source>
        <dbReference type="SAM" id="Phobius"/>
    </source>
</evidence>
<dbReference type="InterPro" id="IPR013740">
    <property type="entry name" value="Redoxin"/>
</dbReference>
<organism evidence="3 4">
    <name type="scientific">Nosocomiicoccus massiliensis</name>
    <dbReference type="NCBI Taxonomy" id="1232430"/>
    <lineage>
        <taxon>Bacteria</taxon>
        <taxon>Bacillati</taxon>
        <taxon>Bacillota</taxon>
        <taxon>Bacilli</taxon>
        <taxon>Bacillales</taxon>
        <taxon>Staphylococcaceae</taxon>
        <taxon>Nosocomiicoccus</taxon>
    </lineage>
</organism>
<dbReference type="InterPro" id="IPR013766">
    <property type="entry name" value="Thioredoxin_domain"/>
</dbReference>
<proteinExistence type="predicted"/>
<feature type="transmembrane region" description="Helical" evidence="1">
    <location>
        <begin position="7"/>
        <end position="25"/>
    </location>
</feature>
<keyword evidence="1" id="KW-1133">Transmembrane helix</keyword>
<dbReference type="PANTHER" id="PTHR42852:SF13">
    <property type="entry name" value="PROTEIN DIPZ"/>
    <property type="match status" value="1"/>
</dbReference>
<keyword evidence="1" id="KW-0472">Membrane</keyword>
<keyword evidence="1" id="KW-0812">Transmembrane</keyword>
<dbReference type="GO" id="GO:0016491">
    <property type="term" value="F:oxidoreductase activity"/>
    <property type="evidence" value="ECO:0007669"/>
    <property type="project" value="InterPro"/>
</dbReference>
<evidence type="ECO:0000313" key="3">
    <source>
        <dbReference type="EMBL" id="WOS95980.1"/>
    </source>
</evidence>
<dbReference type="Gene3D" id="3.40.30.10">
    <property type="entry name" value="Glutaredoxin"/>
    <property type="match status" value="1"/>
</dbReference>
<evidence type="ECO:0000259" key="2">
    <source>
        <dbReference type="PROSITE" id="PS51352"/>
    </source>
</evidence>